<dbReference type="KEGG" id="marz:MARA_29960"/>
<dbReference type="EMBL" id="AP022593">
    <property type="protein sequence ID" value="BBY49528.1"/>
    <property type="molecule type" value="Genomic_DNA"/>
</dbReference>
<organism evidence="1 2">
    <name type="scientific">Mycolicibacterium arabiense</name>
    <dbReference type="NCBI Taxonomy" id="1286181"/>
    <lineage>
        <taxon>Bacteria</taxon>
        <taxon>Bacillati</taxon>
        <taxon>Actinomycetota</taxon>
        <taxon>Actinomycetes</taxon>
        <taxon>Mycobacteriales</taxon>
        <taxon>Mycobacteriaceae</taxon>
        <taxon>Mycolicibacterium</taxon>
    </lineage>
</organism>
<geneLocation type="plasmid" evidence="2">
    <name>pjcm18538 dna</name>
</geneLocation>
<gene>
    <name evidence="1" type="ORF">MARA_29960</name>
</gene>
<protein>
    <submittedName>
        <fullName evidence="1">Uncharacterized protein</fullName>
    </submittedName>
</protein>
<name>A0A7I7RY05_9MYCO</name>
<sequence length="56" mass="5703">MAAEIAAVAASFFTFTGHSLRSVTPVPMINTRHGGRVPASSLPDAAVLPAVPSVNN</sequence>
<accession>A0A7I7RY05</accession>
<dbReference type="Proteomes" id="UP000467428">
    <property type="component" value="Chromosome"/>
</dbReference>
<reference evidence="1 2" key="1">
    <citation type="journal article" date="2019" name="Emerg. Microbes Infect.">
        <title>Comprehensive subspecies identification of 175 nontuberculous mycobacteria species based on 7547 genomic profiles.</title>
        <authorList>
            <person name="Matsumoto Y."/>
            <person name="Kinjo T."/>
            <person name="Motooka D."/>
            <person name="Nabeya D."/>
            <person name="Jung N."/>
            <person name="Uechi K."/>
            <person name="Horii T."/>
            <person name="Iida T."/>
            <person name="Fujita J."/>
            <person name="Nakamura S."/>
        </authorList>
    </citation>
    <scope>NUCLEOTIDE SEQUENCE [LARGE SCALE GENOMIC DNA]</scope>
    <source>
        <strain evidence="1 2">JCM 18538</strain>
    </source>
</reference>
<evidence type="ECO:0000313" key="2">
    <source>
        <dbReference type="Proteomes" id="UP000467428"/>
    </source>
</evidence>
<evidence type="ECO:0000313" key="1">
    <source>
        <dbReference type="EMBL" id="BBY49528.1"/>
    </source>
</evidence>
<keyword evidence="2" id="KW-1185">Reference proteome</keyword>
<dbReference type="AlphaFoldDB" id="A0A7I7RY05"/>
<proteinExistence type="predicted"/>